<feature type="domain" description="TMEM131L fifth Ig-like" evidence="1">
    <location>
        <begin position="11"/>
        <end position="48"/>
    </location>
</feature>
<dbReference type="VEuPathDB" id="VectorBase:GPPI049785"/>
<dbReference type="EMBL" id="JXJN01026080">
    <property type="status" value="NOT_ANNOTATED_CDS"/>
    <property type="molecule type" value="Genomic_DNA"/>
</dbReference>
<reference evidence="2" key="2">
    <citation type="submission" date="2020-05" db="UniProtKB">
        <authorList>
            <consortium name="EnsemblMetazoa"/>
        </authorList>
    </citation>
    <scope>IDENTIFICATION</scope>
    <source>
        <strain evidence="2">IAEA</strain>
    </source>
</reference>
<sequence length="99" mass="11195">LLAKCVFTACNFGELPIWIKRIFIDDQPCIGYGFSIADCSPFYLKTNGLKLLFSRISLLHYNCRTKAWTNVVLPCRLVLFGNHVYLNVVYGTLISMANG</sequence>
<name>A0A1B0C5M4_9MUSC</name>
<reference evidence="3" key="1">
    <citation type="submission" date="2015-01" db="EMBL/GenBank/DDBJ databases">
        <authorList>
            <person name="Aksoy S."/>
            <person name="Warren W."/>
            <person name="Wilson R.K."/>
        </authorList>
    </citation>
    <scope>NUCLEOTIDE SEQUENCE [LARGE SCALE GENOMIC DNA]</scope>
    <source>
        <strain evidence="3">IAEA</strain>
    </source>
</reference>
<dbReference type="Pfam" id="PF24501">
    <property type="entry name" value="Ig_TMEM131L_5"/>
    <property type="match status" value="1"/>
</dbReference>
<accession>A0A1B0C5M4</accession>
<evidence type="ECO:0000259" key="1">
    <source>
        <dbReference type="Pfam" id="PF24501"/>
    </source>
</evidence>
<dbReference type="InterPro" id="IPR055437">
    <property type="entry name" value="TMEM131L_Ig_5"/>
</dbReference>
<evidence type="ECO:0000313" key="3">
    <source>
        <dbReference type="Proteomes" id="UP000092460"/>
    </source>
</evidence>
<dbReference type="EnsemblMetazoa" id="GPPI049785-RA">
    <property type="protein sequence ID" value="GPPI049785-PA"/>
    <property type="gene ID" value="GPPI049785"/>
</dbReference>
<protein>
    <recommendedName>
        <fullName evidence="1">TMEM131L fifth Ig-like domain-containing protein</fullName>
    </recommendedName>
</protein>
<evidence type="ECO:0000313" key="2">
    <source>
        <dbReference type="EnsemblMetazoa" id="GPPI049785-PA"/>
    </source>
</evidence>
<dbReference type="AlphaFoldDB" id="A0A1B0C5M4"/>
<organism evidence="2 3">
    <name type="scientific">Glossina palpalis gambiensis</name>
    <dbReference type="NCBI Taxonomy" id="67801"/>
    <lineage>
        <taxon>Eukaryota</taxon>
        <taxon>Metazoa</taxon>
        <taxon>Ecdysozoa</taxon>
        <taxon>Arthropoda</taxon>
        <taxon>Hexapoda</taxon>
        <taxon>Insecta</taxon>
        <taxon>Pterygota</taxon>
        <taxon>Neoptera</taxon>
        <taxon>Endopterygota</taxon>
        <taxon>Diptera</taxon>
        <taxon>Brachycera</taxon>
        <taxon>Muscomorpha</taxon>
        <taxon>Hippoboscoidea</taxon>
        <taxon>Glossinidae</taxon>
        <taxon>Glossina</taxon>
    </lineage>
</organism>
<dbReference type="Proteomes" id="UP000092460">
    <property type="component" value="Unassembled WGS sequence"/>
</dbReference>
<proteinExistence type="predicted"/>
<keyword evidence="3" id="KW-1185">Reference proteome</keyword>